<evidence type="ECO:0000313" key="2">
    <source>
        <dbReference type="Proteomes" id="UP000198647"/>
    </source>
</evidence>
<keyword evidence="2" id="KW-1185">Reference proteome</keyword>
<proteinExistence type="predicted"/>
<comment type="caution">
    <text evidence="1">The sequence shown here is derived from an EMBL/GenBank/DDBJ whole genome shotgun (WGS) entry which is preliminary data.</text>
</comment>
<name>A0A1H3D887_9BACI</name>
<gene>
    <name evidence="1" type="ORF">SAMN04488081_0866</name>
</gene>
<dbReference type="Proteomes" id="UP000198647">
    <property type="component" value="Unassembled WGS sequence"/>
</dbReference>
<dbReference type="RefSeq" id="WP_093105848.1">
    <property type="nucleotide sequence ID" value="NZ_FNOS01000002.1"/>
</dbReference>
<accession>A0A1H3D887</accession>
<sequence>MYVNNQRAQQIEFLASSHYVNFTKEISDSGVTADENGKKIVPAGSVYPVNDGTAVGIVFHDVDVTQGPAAGAVMVEGYVLEARLPEAPVQLAKDAMTEIKFR</sequence>
<reference evidence="1 2" key="1">
    <citation type="submission" date="2016-10" db="EMBL/GenBank/DDBJ databases">
        <authorList>
            <person name="Varghese N."/>
            <person name="Submissions S."/>
        </authorList>
    </citation>
    <scope>NUCLEOTIDE SEQUENCE [LARGE SCALE GENOMIC DNA]</scope>
    <source>
        <strain evidence="1 2">DSM 20748</strain>
    </source>
</reference>
<evidence type="ECO:0008006" key="3">
    <source>
        <dbReference type="Google" id="ProtNLM"/>
    </source>
</evidence>
<evidence type="ECO:0000313" key="1">
    <source>
        <dbReference type="EMBL" id="SDX62546.1"/>
    </source>
</evidence>
<protein>
    <recommendedName>
        <fullName evidence="3">Bacteriophage lambda head decoration protein D</fullName>
    </recommendedName>
</protein>
<dbReference type="EMBL" id="FNOS01000002">
    <property type="protein sequence ID" value="SDX62546.1"/>
    <property type="molecule type" value="Genomic_DNA"/>
</dbReference>
<organism evidence="1 2">
    <name type="scientific">Salimicrobium album</name>
    <dbReference type="NCBI Taxonomy" id="50717"/>
    <lineage>
        <taxon>Bacteria</taxon>
        <taxon>Bacillati</taxon>
        <taxon>Bacillota</taxon>
        <taxon>Bacilli</taxon>
        <taxon>Bacillales</taxon>
        <taxon>Bacillaceae</taxon>
        <taxon>Salimicrobium</taxon>
    </lineage>
</organism>